<dbReference type="AlphaFoldDB" id="B5YJE8"/>
<dbReference type="Pfam" id="PF20247">
    <property type="entry name" value="DUF6602"/>
    <property type="match status" value="1"/>
</dbReference>
<reference evidence="2 3" key="2">
    <citation type="journal article" date="2015" name="Genome Announc.">
        <title>Genome Sequence of the Sulfate-Reducing Thermophilic Bacterium Thermodesulfovibrio yellowstonii Strain DSM 11347T (Phylum Nitrospirae).</title>
        <authorList>
            <person name="Bhatnagar S."/>
            <person name="Badger J.H."/>
            <person name="Madupu R."/>
            <person name="Khouri H.M."/>
            <person name="O'Connor E.M."/>
            <person name="Robb F.T."/>
            <person name="Ward N.L."/>
            <person name="Eisen J.A."/>
        </authorList>
    </citation>
    <scope>NUCLEOTIDE SEQUENCE [LARGE SCALE GENOMIC DNA]</scope>
    <source>
        <strain evidence="3">ATCC 51303 / DSM 11347 / YP87</strain>
    </source>
</reference>
<dbReference type="OrthoDB" id="1494246at2"/>
<dbReference type="EnsemblBacteria" id="ACI22098">
    <property type="protein sequence ID" value="ACI22098"/>
    <property type="gene ID" value="THEYE_A0520"/>
</dbReference>
<dbReference type="STRING" id="289376.THEYE_A0520"/>
<accession>B5YJE8</accession>
<keyword evidence="3" id="KW-1185">Reference proteome</keyword>
<dbReference type="RefSeq" id="WP_012546791.1">
    <property type="nucleotide sequence ID" value="NC_011296.1"/>
</dbReference>
<evidence type="ECO:0000313" key="2">
    <source>
        <dbReference type="EMBL" id="ACI22098.1"/>
    </source>
</evidence>
<gene>
    <name evidence="2" type="ordered locus">THEYE_A0520</name>
</gene>
<dbReference type="CDD" id="cd21173">
    <property type="entry name" value="NucC-like"/>
    <property type="match status" value="1"/>
</dbReference>
<protein>
    <recommendedName>
        <fullName evidence="1">DUF6602 domain-containing protein</fullName>
    </recommendedName>
</protein>
<dbReference type="EMBL" id="CP001147">
    <property type="protein sequence ID" value="ACI22098.1"/>
    <property type="molecule type" value="Genomic_DNA"/>
</dbReference>
<dbReference type="InterPro" id="IPR046537">
    <property type="entry name" value="DUF6602"/>
</dbReference>
<feature type="domain" description="DUF6602" evidence="1">
    <location>
        <begin position="36"/>
        <end position="128"/>
    </location>
</feature>
<name>B5YJE8_THEYD</name>
<sequence length="251" mass="29502">MNRNEIEPEEFQKSITNELDIVKNRVRNLIGSSNWAEEGRYKEAILRNVIRRFLPSYLSLGTGFIIRKNNQDTKISRQIDIIVYDNTIPVLFSEGNFVITTYKNVKAIIEVKTKISNHDLHESINKSKENGKLIKKEIFNGIFSYEYNDGIESDSIDNALKNTEGYVNHLSLGKDIFIKFWRNVDRNRLSPPINDCEADFYNIYKLEGLSFSYFISNLINMTCDKKIDDRWWFLFPIEGTKENYRKRIICL</sequence>
<proteinExistence type="predicted"/>
<dbReference type="PATRIC" id="fig|289376.4.peg.514"/>
<evidence type="ECO:0000313" key="3">
    <source>
        <dbReference type="Proteomes" id="UP000000718"/>
    </source>
</evidence>
<dbReference type="InParanoid" id="B5YJE8"/>
<dbReference type="KEGG" id="tye:THEYE_A0520"/>
<dbReference type="PANTHER" id="PTHR37103">
    <property type="entry name" value="PUTATIVE-RELATED"/>
    <property type="match status" value="1"/>
</dbReference>
<evidence type="ECO:0000259" key="1">
    <source>
        <dbReference type="Pfam" id="PF20247"/>
    </source>
</evidence>
<dbReference type="eggNOG" id="ENOG5032Z3D">
    <property type="taxonomic scope" value="Bacteria"/>
</dbReference>
<reference evidence="3" key="1">
    <citation type="submission" date="2008-08" db="EMBL/GenBank/DDBJ databases">
        <title>The complete genome sequence of Thermodesulfovibrio yellowstonii strain ATCC 51303 / DSM 11347 / YP87.</title>
        <authorList>
            <person name="Dodson R.J."/>
            <person name="Durkin A.S."/>
            <person name="Wu M."/>
            <person name="Eisen J."/>
            <person name="Sutton G."/>
        </authorList>
    </citation>
    <scope>NUCLEOTIDE SEQUENCE [LARGE SCALE GENOMIC DNA]</scope>
    <source>
        <strain evidence="3">ATCC 51303 / DSM 11347 / YP87</strain>
    </source>
</reference>
<dbReference type="PANTHER" id="PTHR37103:SF1">
    <property type="entry name" value="DUF6602 DOMAIN-CONTAINING PROTEIN"/>
    <property type="match status" value="1"/>
</dbReference>
<dbReference type="HOGENOM" id="CLU_1092544_0_0_0"/>
<dbReference type="Proteomes" id="UP000000718">
    <property type="component" value="Chromosome"/>
</dbReference>
<organism evidence="2 3">
    <name type="scientific">Thermodesulfovibrio yellowstonii (strain ATCC 51303 / DSM 11347 / YP87)</name>
    <dbReference type="NCBI Taxonomy" id="289376"/>
    <lineage>
        <taxon>Bacteria</taxon>
        <taxon>Pseudomonadati</taxon>
        <taxon>Nitrospirota</taxon>
        <taxon>Thermodesulfovibrionia</taxon>
        <taxon>Thermodesulfovibrionales</taxon>
        <taxon>Thermodesulfovibrionaceae</taxon>
        <taxon>Thermodesulfovibrio</taxon>
    </lineage>
</organism>